<comment type="caution">
    <text evidence="3">The sequence shown here is derived from an EMBL/GenBank/DDBJ whole genome shotgun (WGS) entry which is preliminary data.</text>
</comment>
<dbReference type="Proteomes" id="UP000322876">
    <property type="component" value="Unassembled WGS sequence"/>
</dbReference>
<protein>
    <recommendedName>
        <fullName evidence="2">NADH-quinone oxidoreductase subunit J</fullName>
        <ecNumber evidence="2">7.1.1.-</ecNumber>
    </recommendedName>
</protein>
<comment type="catalytic activity">
    <reaction evidence="2">
        <text>a quinone + NADH + 5 H(+)(in) = a quinol + NAD(+) + 4 H(+)(out)</text>
        <dbReference type="Rhea" id="RHEA:57888"/>
        <dbReference type="ChEBI" id="CHEBI:15378"/>
        <dbReference type="ChEBI" id="CHEBI:24646"/>
        <dbReference type="ChEBI" id="CHEBI:57540"/>
        <dbReference type="ChEBI" id="CHEBI:57945"/>
        <dbReference type="ChEBI" id="CHEBI:132124"/>
    </reaction>
</comment>
<dbReference type="GO" id="GO:0048038">
    <property type="term" value="F:quinone binding"/>
    <property type="evidence" value="ECO:0007669"/>
    <property type="project" value="UniProtKB-UniRule"/>
</dbReference>
<dbReference type="EMBL" id="VFJB01000006">
    <property type="protein sequence ID" value="KAA0257706.1"/>
    <property type="molecule type" value="Genomic_DNA"/>
</dbReference>
<accession>A0A5A8F778</accession>
<feature type="transmembrane region" description="Helical" evidence="2">
    <location>
        <begin position="6"/>
        <end position="22"/>
    </location>
</feature>
<comment type="subcellular location">
    <subcellularLocation>
        <location evidence="2">Cell membrane</location>
        <topology evidence="2">Multi-pass membrane protein</topology>
    </subcellularLocation>
</comment>
<evidence type="ECO:0000313" key="3">
    <source>
        <dbReference type="EMBL" id="KAA0257706.1"/>
    </source>
</evidence>
<dbReference type="InterPro" id="IPR042106">
    <property type="entry name" value="Nuo/plastoQ_OxRdtase_6_NuoJ"/>
</dbReference>
<dbReference type="GO" id="GO:0008137">
    <property type="term" value="F:NADH dehydrogenase (ubiquinone) activity"/>
    <property type="evidence" value="ECO:0007669"/>
    <property type="project" value="UniProtKB-UniRule"/>
</dbReference>
<feature type="transmembrane region" description="Helical" evidence="2">
    <location>
        <begin position="87"/>
        <end position="107"/>
    </location>
</feature>
<keyword evidence="2" id="KW-0874">Quinone</keyword>
<dbReference type="RefSeq" id="WP_149266679.1">
    <property type="nucleotide sequence ID" value="NZ_VFJB01000006.1"/>
</dbReference>
<feature type="transmembrane region" description="Helical" evidence="2">
    <location>
        <begin position="141"/>
        <end position="163"/>
    </location>
</feature>
<keyword evidence="4" id="KW-1185">Reference proteome</keyword>
<keyword evidence="2" id="KW-1003">Cell membrane</keyword>
<dbReference type="AlphaFoldDB" id="A0A5A8F778"/>
<evidence type="ECO:0000313" key="4">
    <source>
        <dbReference type="Proteomes" id="UP000322876"/>
    </source>
</evidence>
<dbReference type="Pfam" id="PF00499">
    <property type="entry name" value="Oxidored_q3"/>
    <property type="match status" value="1"/>
</dbReference>
<dbReference type="GO" id="GO:0005886">
    <property type="term" value="C:plasma membrane"/>
    <property type="evidence" value="ECO:0007669"/>
    <property type="project" value="UniProtKB-SubCell"/>
</dbReference>
<keyword evidence="2" id="KW-0812">Transmembrane</keyword>
<dbReference type="PANTHER" id="PTHR33269:SF17">
    <property type="entry name" value="NADH-UBIQUINONE OXIDOREDUCTASE CHAIN 6"/>
    <property type="match status" value="1"/>
</dbReference>
<dbReference type="OrthoDB" id="9814997at2"/>
<comment type="function">
    <text evidence="2">NDH-1 shuttles electrons from NADH, via FMN and iron-sulfur (Fe-S) centers, to quinones in the respiratory chain. Couples the redox reaction to proton translocation (for every two electrons transferred, four hydrogen ions are translocated across the cytoplasmic membrane), and thus conserves the redox energy in a proton gradient.</text>
</comment>
<gene>
    <name evidence="3" type="ORF">FHQ18_08160</name>
</gene>
<keyword evidence="2" id="KW-0472">Membrane</keyword>
<evidence type="ECO:0000256" key="1">
    <source>
        <dbReference type="ARBA" id="ARBA00005698"/>
    </source>
</evidence>
<comment type="similarity">
    <text evidence="1 2">Belongs to the complex I subunit 6 family.</text>
</comment>
<dbReference type="PANTHER" id="PTHR33269">
    <property type="entry name" value="NADH-UBIQUINONE OXIDOREDUCTASE CHAIN 6"/>
    <property type="match status" value="1"/>
</dbReference>
<evidence type="ECO:0000256" key="2">
    <source>
        <dbReference type="RuleBase" id="RU004429"/>
    </source>
</evidence>
<proteinExistence type="inferred from homology"/>
<dbReference type="Gene3D" id="1.20.120.1200">
    <property type="entry name" value="NADH-ubiquinone/plastoquinone oxidoreductase chain 6, subunit NuoJ"/>
    <property type="match status" value="1"/>
</dbReference>
<feature type="transmembrane region" description="Helical" evidence="2">
    <location>
        <begin position="29"/>
        <end position="47"/>
    </location>
</feature>
<organism evidence="3 4">
    <name type="scientific">Deferribacter autotrophicus</name>
    <dbReference type="NCBI Taxonomy" id="500465"/>
    <lineage>
        <taxon>Bacteria</taxon>
        <taxon>Pseudomonadati</taxon>
        <taxon>Deferribacterota</taxon>
        <taxon>Deferribacteres</taxon>
        <taxon>Deferribacterales</taxon>
        <taxon>Deferribacteraceae</taxon>
        <taxon>Deferribacter</taxon>
    </lineage>
</organism>
<dbReference type="InterPro" id="IPR001457">
    <property type="entry name" value="NADH_UbQ/plastoQ_OxRdtase_su6"/>
</dbReference>
<keyword evidence="2" id="KW-1133">Transmembrane helix</keyword>
<feature type="transmembrane region" description="Helical" evidence="2">
    <location>
        <begin position="53"/>
        <end position="75"/>
    </location>
</feature>
<name>A0A5A8F778_9BACT</name>
<keyword evidence="2" id="KW-0520">NAD</keyword>
<sequence>MEQVAFYILAFLAIVSALFMITRINPVHSALWMLLTFFSVAGIFVQLNAEFIAAIQVLVYAGAILVLYLFVVMLLNPKSHGFIKIPFRYALGTIVSIILVVQVFIAIKTSNILGHEGGITDQMIKEMGNVKLFGKELFTNYLVPFEVASILLLVAMIGAIVLAKKE</sequence>
<dbReference type="EC" id="7.1.1.-" evidence="2"/>
<reference evidence="3 4" key="1">
    <citation type="submission" date="2019-06" db="EMBL/GenBank/DDBJ databases">
        <title>Genomic insights into carbon and energy metabolism of Deferribacter autotrophicus revealed new metabolic traits in the phylum Deferribacteres.</title>
        <authorList>
            <person name="Slobodkin A.I."/>
            <person name="Slobodkina G.B."/>
            <person name="Allioux M."/>
            <person name="Alain K."/>
            <person name="Jebbar M."/>
            <person name="Shadrin V."/>
            <person name="Kublanov I.V."/>
            <person name="Toshchakov S.V."/>
            <person name="Bonch-Osmolovskaya E.A."/>
        </authorList>
    </citation>
    <scope>NUCLEOTIDE SEQUENCE [LARGE SCALE GENOMIC DNA]</scope>
    <source>
        <strain evidence="3 4">SL50</strain>
    </source>
</reference>